<evidence type="ECO:0000313" key="2">
    <source>
        <dbReference type="EMBL" id="KAG6480848.1"/>
    </source>
</evidence>
<dbReference type="PANTHER" id="PTHR34837">
    <property type="entry name" value="OS05G0595500 PROTEIN"/>
    <property type="match status" value="1"/>
</dbReference>
<name>A0A8J5F3B1_ZINOF</name>
<gene>
    <name evidence="2" type="ORF">ZIOFF_057436</name>
</gene>
<protein>
    <submittedName>
        <fullName evidence="2">Uncharacterized protein</fullName>
    </submittedName>
</protein>
<feature type="compositionally biased region" description="Basic and acidic residues" evidence="1">
    <location>
        <begin position="425"/>
        <end position="450"/>
    </location>
</feature>
<reference evidence="2 3" key="1">
    <citation type="submission" date="2020-08" db="EMBL/GenBank/DDBJ databases">
        <title>Plant Genome Project.</title>
        <authorList>
            <person name="Zhang R.-G."/>
        </authorList>
    </citation>
    <scope>NUCLEOTIDE SEQUENCE [LARGE SCALE GENOMIC DNA]</scope>
    <source>
        <tissue evidence="2">Rhizome</tissue>
    </source>
</reference>
<feature type="region of interest" description="Disordered" evidence="1">
    <location>
        <begin position="801"/>
        <end position="836"/>
    </location>
</feature>
<feature type="compositionally biased region" description="Basic and acidic residues" evidence="1">
    <location>
        <begin position="29"/>
        <end position="62"/>
    </location>
</feature>
<accession>A0A8J5F3B1</accession>
<feature type="compositionally biased region" description="Basic and acidic residues" evidence="1">
    <location>
        <begin position="357"/>
        <end position="380"/>
    </location>
</feature>
<comment type="caution">
    <text evidence="2">The sequence shown here is derived from an EMBL/GenBank/DDBJ whole genome shotgun (WGS) entry which is preliminary data.</text>
</comment>
<feature type="region of interest" description="Disordered" evidence="1">
    <location>
        <begin position="1"/>
        <end position="630"/>
    </location>
</feature>
<feature type="compositionally biased region" description="Polar residues" evidence="1">
    <location>
        <begin position="407"/>
        <end position="424"/>
    </location>
</feature>
<sequence>MKRSSRHRSHRSRKLSRDRSDSEEEEESLREKRTREEETSGGRVSRDLMSEKQRSLHEHSGKEMVSNSNGDVSGEKKRKTREDEEAVVADRWNGGKENDGKRSKSEDFGPTELDKSSKAKTDDIKSRSSRRNDGHNERNEDHGSRNDFAKGKFEKDSIQREGSYHYKDGKERFNSKDREVQDSRHEKSEDLHSRKYGSKTLSNNEEHAMKKNAKINVTESQVQDLLPRVETEKGPEKHTRRDDTEDKEKRLDDSRDTDGRRLSSRDHSRSRSHKDERHESTKYKGKYRNDYDHHDDKNQEERPSKDRSSDKSDRFNLRDENKSLDGYKKTKPQDTNQDDTYLDARDTKLKESKRRRYSNEKDDLGDPKLRGTKERHEIEKNVSSVSRTTSSYNDKPRSGYRTEKTDSSPNNKQFKGFTSSNSHSVNDHYRDMSRYEDSGHRLLAPEERRSNPSLKGDSMTPGLRDRNTAPRSGKLSTKDDIHSGELLVETSLKYDRAPRSDECSSPNQSKARSSTKNSHRISESKYERAYRQSLDTEIIQRNASYKDGDRGEFDSEKPIPDDIPKAGVNARESTPIGSAPVYRSSNISDRSPNYLRPPPSSRVGIDSPSVLGPYQEDNKAHSNDRRSNSRYKRSELGFERGHGNAWTVGPNWSAPATNVFMPLQHGPPSTGFHPAMSPFPPPPMYGVRPMDLAHGGVSYHIHDMAERFSSHGRPFGWHNSVDQLCHPQMQMWDRSNGMFSNESHIYGRQEWDDNGQLMGSRGWEMGYEMWKDHNVNSMDPALKKEMQSSTHSLTDELVQSKCLPTESSGGKHSSDTATSKNDMESPPKTVSKRTFEPSHVVENKKVNYVPNYLSRIDISPDLARLELYEMCTSQVVKSDSKDVCCYTNSGCFQMNKDGKIGKIDTSSILKSFYSTAKDDLFKPVLVMSSPVLWAVTAGCAGTVLRVYVTQAQPDDTSNPAFESGAKAMSLYHKQSTRYVKLAAPEKGCSEETKRLVLESSENEVAQDGGDSASLVKLPIFADDPTDNMQVENDIVQEYDNLVSDSVPSAVAHDAGESMVSFLLANSESDQQHSTPKGSPAAVAEP</sequence>
<organism evidence="2 3">
    <name type="scientific">Zingiber officinale</name>
    <name type="common">Ginger</name>
    <name type="synonym">Amomum zingiber</name>
    <dbReference type="NCBI Taxonomy" id="94328"/>
    <lineage>
        <taxon>Eukaryota</taxon>
        <taxon>Viridiplantae</taxon>
        <taxon>Streptophyta</taxon>
        <taxon>Embryophyta</taxon>
        <taxon>Tracheophyta</taxon>
        <taxon>Spermatophyta</taxon>
        <taxon>Magnoliopsida</taxon>
        <taxon>Liliopsida</taxon>
        <taxon>Zingiberales</taxon>
        <taxon>Zingiberaceae</taxon>
        <taxon>Zingiber</taxon>
    </lineage>
</organism>
<dbReference type="EMBL" id="JACMSC010000016">
    <property type="protein sequence ID" value="KAG6480848.1"/>
    <property type="molecule type" value="Genomic_DNA"/>
</dbReference>
<feature type="region of interest" description="Disordered" evidence="1">
    <location>
        <begin position="1063"/>
        <end position="1085"/>
    </location>
</feature>
<feature type="compositionally biased region" description="Basic and acidic residues" evidence="1">
    <location>
        <begin position="520"/>
        <end position="530"/>
    </location>
</feature>
<feature type="compositionally biased region" description="Polar residues" evidence="1">
    <location>
        <begin position="381"/>
        <end position="393"/>
    </location>
</feature>
<feature type="compositionally biased region" description="Basic and acidic residues" evidence="1">
    <location>
        <begin position="616"/>
        <end position="630"/>
    </location>
</feature>
<feature type="compositionally biased region" description="Basic and acidic residues" evidence="1">
    <location>
        <begin position="492"/>
        <end position="502"/>
    </location>
</feature>
<dbReference type="Proteomes" id="UP000734854">
    <property type="component" value="Unassembled WGS sequence"/>
</dbReference>
<feature type="compositionally biased region" description="Polar residues" evidence="1">
    <location>
        <begin position="805"/>
        <end position="820"/>
    </location>
</feature>
<evidence type="ECO:0000313" key="3">
    <source>
        <dbReference type="Proteomes" id="UP000734854"/>
    </source>
</evidence>
<dbReference type="AlphaFoldDB" id="A0A8J5F3B1"/>
<keyword evidence="3" id="KW-1185">Reference proteome</keyword>
<proteinExistence type="predicted"/>
<feature type="compositionally biased region" description="Basic and acidic residues" evidence="1">
    <location>
        <begin position="227"/>
        <end position="332"/>
    </location>
</feature>
<feature type="compositionally biased region" description="Basic and acidic residues" evidence="1">
    <location>
        <begin position="544"/>
        <end position="564"/>
    </location>
</feature>
<dbReference type="PANTHER" id="PTHR34837:SF1">
    <property type="entry name" value="LOW PROTEIN: ZINC FINGER CCCH DOMAIN PROTEIN"/>
    <property type="match status" value="1"/>
</dbReference>
<feature type="compositionally biased region" description="Polar residues" evidence="1">
    <location>
        <begin position="533"/>
        <end position="543"/>
    </location>
</feature>
<feature type="compositionally biased region" description="Polar residues" evidence="1">
    <location>
        <begin position="503"/>
        <end position="516"/>
    </location>
</feature>
<feature type="compositionally biased region" description="Basic and acidic residues" evidence="1">
    <location>
        <begin position="93"/>
        <end position="193"/>
    </location>
</feature>
<feature type="compositionally biased region" description="Polar residues" evidence="1">
    <location>
        <begin position="1063"/>
        <end position="1076"/>
    </location>
</feature>
<evidence type="ECO:0000256" key="1">
    <source>
        <dbReference type="SAM" id="MobiDB-lite"/>
    </source>
</evidence>
<feature type="compositionally biased region" description="Basic and acidic residues" evidence="1">
    <location>
        <begin position="394"/>
        <end position="406"/>
    </location>
</feature>
<feature type="compositionally biased region" description="Basic residues" evidence="1">
    <location>
        <begin position="1"/>
        <end position="14"/>
    </location>
</feature>